<gene>
    <name evidence="1" type="ORF">E2C01_010872</name>
</gene>
<comment type="caution">
    <text evidence="1">The sequence shown here is derived from an EMBL/GenBank/DDBJ whole genome shotgun (WGS) entry which is preliminary data.</text>
</comment>
<dbReference type="AlphaFoldDB" id="A0A5B7D9L5"/>
<sequence length="145" mass="16108">MKACQYLKVWVDMSFTAHAAYLKKMLARLNVMLEVLQNTTMRKDHVVGTEVDQGPCHVEGGQPNSPNYLSAAGHHLLRGQVDTMCRPRPLTPSVVTRGYYRSPYQPPSLLPNPGHKPNFCPPPAWDLPAAVFFTMQLLIAPVGVL</sequence>
<evidence type="ECO:0000313" key="1">
    <source>
        <dbReference type="EMBL" id="MPC18001.1"/>
    </source>
</evidence>
<organism evidence="1 2">
    <name type="scientific">Portunus trituberculatus</name>
    <name type="common">Swimming crab</name>
    <name type="synonym">Neptunus trituberculatus</name>
    <dbReference type="NCBI Taxonomy" id="210409"/>
    <lineage>
        <taxon>Eukaryota</taxon>
        <taxon>Metazoa</taxon>
        <taxon>Ecdysozoa</taxon>
        <taxon>Arthropoda</taxon>
        <taxon>Crustacea</taxon>
        <taxon>Multicrustacea</taxon>
        <taxon>Malacostraca</taxon>
        <taxon>Eumalacostraca</taxon>
        <taxon>Eucarida</taxon>
        <taxon>Decapoda</taxon>
        <taxon>Pleocyemata</taxon>
        <taxon>Brachyura</taxon>
        <taxon>Eubrachyura</taxon>
        <taxon>Portunoidea</taxon>
        <taxon>Portunidae</taxon>
        <taxon>Portuninae</taxon>
        <taxon>Portunus</taxon>
    </lineage>
</organism>
<protein>
    <submittedName>
        <fullName evidence="1">Uncharacterized protein</fullName>
    </submittedName>
</protein>
<reference evidence="1 2" key="1">
    <citation type="submission" date="2019-05" db="EMBL/GenBank/DDBJ databases">
        <title>Another draft genome of Portunus trituberculatus and its Hox gene families provides insights of decapod evolution.</title>
        <authorList>
            <person name="Jeong J.-H."/>
            <person name="Song I."/>
            <person name="Kim S."/>
            <person name="Choi T."/>
            <person name="Kim D."/>
            <person name="Ryu S."/>
            <person name="Kim W."/>
        </authorList>
    </citation>
    <scope>NUCLEOTIDE SEQUENCE [LARGE SCALE GENOMIC DNA]</scope>
    <source>
        <tissue evidence="1">Muscle</tissue>
    </source>
</reference>
<dbReference type="EMBL" id="VSRR010000638">
    <property type="protein sequence ID" value="MPC18001.1"/>
    <property type="molecule type" value="Genomic_DNA"/>
</dbReference>
<dbReference type="Proteomes" id="UP000324222">
    <property type="component" value="Unassembled WGS sequence"/>
</dbReference>
<keyword evidence="2" id="KW-1185">Reference proteome</keyword>
<accession>A0A5B7D9L5</accession>
<evidence type="ECO:0000313" key="2">
    <source>
        <dbReference type="Proteomes" id="UP000324222"/>
    </source>
</evidence>
<name>A0A5B7D9L5_PORTR</name>
<proteinExistence type="predicted"/>